<dbReference type="CDD" id="cd03784">
    <property type="entry name" value="GT1_Gtf-like"/>
    <property type="match status" value="1"/>
</dbReference>
<evidence type="ECO:0000256" key="1">
    <source>
        <dbReference type="ARBA" id="ARBA00009995"/>
    </source>
</evidence>
<keyword evidence="5" id="KW-1185">Reference proteome</keyword>
<dbReference type="InterPro" id="IPR002213">
    <property type="entry name" value="UDP_glucos_trans"/>
</dbReference>
<proteinExistence type="inferred from homology"/>
<accession>A0A2P5CB31</accession>
<dbReference type="PANTHER" id="PTHR48048:SF30">
    <property type="entry name" value="GLYCOSYLTRANSFERASE"/>
    <property type="match status" value="1"/>
</dbReference>
<reference evidence="5" key="1">
    <citation type="submission" date="2016-06" db="EMBL/GenBank/DDBJ databases">
        <title>Parallel loss of symbiosis genes in relatives of nitrogen-fixing non-legume Parasponia.</title>
        <authorList>
            <person name="Van Velzen R."/>
            <person name="Holmer R."/>
            <person name="Bu F."/>
            <person name="Rutten L."/>
            <person name="Van Zeijl A."/>
            <person name="Liu W."/>
            <person name="Santuari L."/>
            <person name="Cao Q."/>
            <person name="Sharma T."/>
            <person name="Shen D."/>
            <person name="Roswanjaya Y."/>
            <person name="Wardhani T."/>
            <person name="Kalhor M.S."/>
            <person name="Jansen J."/>
            <person name="Van den Hoogen J."/>
            <person name="Gungor B."/>
            <person name="Hartog M."/>
            <person name="Hontelez J."/>
            <person name="Verver J."/>
            <person name="Yang W.-C."/>
            <person name="Schijlen E."/>
            <person name="Repin R."/>
            <person name="Schilthuizen M."/>
            <person name="Schranz E."/>
            <person name="Heidstra R."/>
            <person name="Miyata K."/>
            <person name="Fedorova E."/>
            <person name="Kohlen W."/>
            <person name="Bisseling T."/>
            <person name="Smit S."/>
            <person name="Geurts R."/>
        </authorList>
    </citation>
    <scope>NUCLEOTIDE SEQUENCE [LARGE SCALE GENOMIC DNA]</scope>
    <source>
        <strain evidence="5">cv. WU1-14</strain>
    </source>
</reference>
<dbReference type="GO" id="GO:0035251">
    <property type="term" value="F:UDP-glucosyltransferase activity"/>
    <property type="evidence" value="ECO:0007669"/>
    <property type="project" value="InterPro"/>
</dbReference>
<organism evidence="4 5">
    <name type="scientific">Parasponia andersonii</name>
    <name type="common">Sponia andersonii</name>
    <dbReference type="NCBI Taxonomy" id="3476"/>
    <lineage>
        <taxon>Eukaryota</taxon>
        <taxon>Viridiplantae</taxon>
        <taxon>Streptophyta</taxon>
        <taxon>Embryophyta</taxon>
        <taxon>Tracheophyta</taxon>
        <taxon>Spermatophyta</taxon>
        <taxon>Magnoliopsida</taxon>
        <taxon>eudicotyledons</taxon>
        <taxon>Gunneridae</taxon>
        <taxon>Pentapetalae</taxon>
        <taxon>rosids</taxon>
        <taxon>fabids</taxon>
        <taxon>Rosales</taxon>
        <taxon>Cannabaceae</taxon>
        <taxon>Parasponia</taxon>
    </lineage>
</organism>
<gene>
    <name evidence="4" type="ORF">PanWU01x14_168300</name>
</gene>
<name>A0A2P5CB31_PARAD</name>
<dbReference type="OrthoDB" id="5835829at2759"/>
<evidence type="ECO:0000313" key="4">
    <source>
        <dbReference type="EMBL" id="PON58231.1"/>
    </source>
</evidence>
<dbReference type="Pfam" id="PF00201">
    <property type="entry name" value="UDPGT"/>
    <property type="match status" value="1"/>
</dbReference>
<evidence type="ECO:0000256" key="3">
    <source>
        <dbReference type="ARBA" id="ARBA00022679"/>
    </source>
</evidence>
<protein>
    <submittedName>
        <fullName evidence="4">UDP-glucuronosyl/UDP-glucosyltransferase</fullName>
    </submittedName>
</protein>
<dbReference type="SUPFAM" id="SSF53756">
    <property type="entry name" value="UDP-Glycosyltransferase/glycogen phosphorylase"/>
    <property type="match status" value="1"/>
</dbReference>
<dbReference type="Gene3D" id="3.40.50.2000">
    <property type="entry name" value="Glycogen Phosphorylase B"/>
    <property type="match status" value="2"/>
</dbReference>
<dbReference type="Proteomes" id="UP000237105">
    <property type="component" value="Unassembled WGS sequence"/>
</dbReference>
<sequence>MALVWQHATPHQALHVSQHPNLLLLHHIRRRSSSLLVSPQPASQLGLRMQSGSSRFRTRAPIPVSDIPPPTQDRTSEISKKFLETLIHVEKSSGVVVNTFELLESRALRAIRDRLCLPGKRILPVFPVGPVILTAENSDKEDENGYRLSWLSTQPTKRVFLSFGSLGLFSEKQLAEMAMALENRGHIFLWVKEKGKGVDEILPEGCIKRKRNRGLVVKRWAPQVAVLSHDSIGGFVTHCGWNSVLEAICAGVPIVALYAEQRLNRVLLVEEMKLAWPVNESEDGFVSSAELEKRVREREGSEGEG</sequence>
<evidence type="ECO:0000256" key="2">
    <source>
        <dbReference type="ARBA" id="ARBA00022676"/>
    </source>
</evidence>
<keyword evidence="3 4" id="KW-0808">Transferase</keyword>
<dbReference type="FunFam" id="3.40.50.2000:FF:000056">
    <property type="entry name" value="Glycosyltransferase"/>
    <property type="match status" value="1"/>
</dbReference>
<dbReference type="InterPro" id="IPR050481">
    <property type="entry name" value="UDP-glycosyltransf_plant"/>
</dbReference>
<dbReference type="AlphaFoldDB" id="A0A2P5CB31"/>
<dbReference type="PANTHER" id="PTHR48048">
    <property type="entry name" value="GLYCOSYLTRANSFERASE"/>
    <property type="match status" value="1"/>
</dbReference>
<dbReference type="EMBL" id="JXTB01000151">
    <property type="protein sequence ID" value="PON58231.1"/>
    <property type="molecule type" value="Genomic_DNA"/>
</dbReference>
<comment type="caution">
    <text evidence="4">The sequence shown here is derived from an EMBL/GenBank/DDBJ whole genome shotgun (WGS) entry which is preliminary data.</text>
</comment>
<keyword evidence="2" id="KW-0328">Glycosyltransferase</keyword>
<comment type="similarity">
    <text evidence="1">Belongs to the UDP-glycosyltransferase family.</text>
</comment>
<evidence type="ECO:0000313" key="5">
    <source>
        <dbReference type="Proteomes" id="UP000237105"/>
    </source>
</evidence>